<keyword evidence="6" id="KW-0812">Transmembrane</keyword>
<dbReference type="RefSeq" id="WP_109318541.1">
    <property type="nucleotide sequence ID" value="NZ_QFWT01000001.1"/>
</dbReference>
<evidence type="ECO:0000256" key="8">
    <source>
        <dbReference type="ARBA" id="ARBA00022777"/>
    </source>
</evidence>
<keyword evidence="8 14" id="KW-0418">Kinase</keyword>
<dbReference type="PROSITE" id="PS50109">
    <property type="entry name" value="HIS_KIN"/>
    <property type="match status" value="1"/>
</dbReference>
<evidence type="ECO:0000256" key="12">
    <source>
        <dbReference type="ARBA" id="ARBA00023136"/>
    </source>
</evidence>
<dbReference type="SUPFAM" id="SSF55874">
    <property type="entry name" value="ATPase domain of HSP90 chaperone/DNA topoisomerase II/histidine kinase"/>
    <property type="match status" value="1"/>
</dbReference>
<dbReference type="PANTHER" id="PTHR45436">
    <property type="entry name" value="SENSOR HISTIDINE KINASE YKOH"/>
    <property type="match status" value="1"/>
</dbReference>
<dbReference type="Pfam" id="PF02518">
    <property type="entry name" value="HATPase_c"/>
    <property type="match status" value="1"/>
</dbReference>
<keyword evidence="10" id="KW-1133">Transmembrane helix</keyword>
<dbReference type="Pfam" id="PF08521">
    <property type="entry name" value="2CSK_N"/>
    <property type="match status" value="1"/>
</dbReference>
<dbReference type="GO" id="GO:0000155">
    <property type="term" value="F:phosphorelay sensor kinase activity"/>
    <property type="evidence" value="ECO:0007669"/>
    <property type="project" value="InterPro"/>
</dbReference>
<keyword evidence="5" id="KW-0808">Transferase</keyword>
<proteinExistence type="predicted"/>
<accession>A0A2U3BF34</accession>
<dbReference type="CDD" id="cd00075">
    <property type="entry name" value="HATPase"/>
    <property type="match status" value="1"/>
</dbReference>
<dbReference type="SMART" id="SM00388">
    <property type="entry name" value="HisKA"/>
    <property type="match status" value="1"/>
</dbReference>
<keyword evidence="11" id="KW-0902">Two-component regulatory system</keyword>
<keyword evidence="4" id="KW-0597">Phosphoprotein</keyword>
<evidence type="ECO:0000256" key="5">
    <source>
        <dbReference type="ARBA" id="ARBA00022679"/>
    </source>
</evidence>
<evidence type="ECO:0000313" key="14">
    <source>
        <dbReference type="EMBL" id="PWI35389.1"/>
    </source>
</evidence>
<dbReference type="GO" id="GO:0005524">
    <property type="term" value="F:ATP binding"/>
    <property type="evidence" value="ECO:0007669"/>
    <property type="project" value="UniProtKB-KW"/>
</dbReference>
<dbReference type="OrthoDB" id="9809766at2"/>
<dbReference type="Gene3D" id="1.10.287.130">
    <property type="match status" value="1"/>
</dbReference>
<feature type="domain" description="Histidine kinase" evidence="13">
    <location>
        <begin position="242"/>
        <end position="452"/>
    </location>
</feature>
<name>A0A2U3BF34_9VIBR</name>
<comment type="catalytic activity">
    <reaction evidence="1">
        <text>ATP + protein L-histidine = ADP + protein N-phospho-L-histidine.</text>
        <dbReference type="EC" id="2.7.13.3"/>
    </reaction>
</comment>
<dbReference type="InterPro" id="IPR004358">
    <property type="entry name" value="Sig_transdc_His_kin-like_C"/>
</dbReference>
<dbReference type="EC" id="2.7.13.3" evidence="3"/>
<dbReference type="InterPro" id="IPR005467">
    <property type="entry name" value="His_kinase_dom"/>
</dbReference>
<evidence type="ECO:0000256" key="6">
    <source>
        <dbReference type="ARBA" id="ARBA00022692"/>
    </source>
</evidence>
<keyword evidence="15" id="KW-1185">Reference proteome</keyword>
<dbReference type="AlphaFoldDB" id="A0A2U3BF34"/>
<evidence type="ECO:0000313" key="15">
    <source>
        <dbReference type="Proteomes" id="UP000245362"/>
    </source>
</evidence>
<evidence type="ECO:0000256" key="1">
    <source>
        <dbReference type="ARBA" id="ARBA00000085"/>
    </source>
</evidence>
<dbReference type="InterPro" id="IPR003661">
    <property type="entry name" value="HisK_dim/P_dom"/>
</dbReference>
<dbReference type="InterPro" id="IPR003594">
    <property type="entry name" value="HATPase_dom"/>
</dbReference>
<dbReference type="GO" id="GO:0005886">
    <property type="term" value="C:plasma membrane"/>
    <property type="evidence" value="ECO:0007669"/>
    <property type="project" value="TreeGrafter"/>
</dbReference>
<reference evidence="14 15" key="1">
    <citation type="submission" date="2018-05" db="EMBL/GenBank/DDBJ databases">
        <title>Vibrio limimaris sp. nov., isolated from marine sediment.</title>
        <authorList>
            <person name="Li C.-M."/>
        </authorList>
    </citation>
    <scope>NUCLEOTIDE SEQUENCE [LARGE SCALE GENOMIC DNA]</scope>
    <source>
        <strain evidence="14 15">E4404</strain>
    </source>
</reference>
<sequence>MALLLFVVSMYFSFLNARHEIEEVYDARLGQSAKLLLAVTSTPRDELSKVELKRNFEQWMLYTQRQAELHKEQGNVYGHPYEQNLMFQFYQDGGLLWSSNQAIGALAQNRTHSGFDSITINGEEWRYFQLAPQEENEKDEYIVVAEKQSIRNEMINEIIQSNVLPQFVFIFALITVLVLLISKNFRPIAELQSAIRSRSVLKFDQIYVANQTTELSPLVEALNDLLAQLDSAWQREKRFTRMAAHELKTPLTILRLNAENALNSRSPEQLAEDMGNILKGIDRTDRLLHQLLTLAKVESLTDIEKQRVDLSDIVRQVTADLAPLALRNDQELSVDMDSCSLEGDVTLLGLLFRNLIENAIRYSGEKSTIEITSERAPDKVDICVSDTGEAITDETRDKLFDNFYRGNTERGDGAGLGMSITRYIASLHRAEIMLLPRKQGKNTFRVRFWLSPETE</sequence>
<gene>
    <name evidence="14" type="ORF">DI392_02370</name>
</gene>
<evidence type="ECO:0000256" key="11">
    <source>
        <dbReference type="ARBA" id="ARBA00023012"/>
    </source>
</evidence>
<dbReference type="CDD" id="cd00082">
    <property type="entry name" value="HisKA"/>
    <property type="match status" value="1"/>
</dbReference>
<evidence type="ECO:0000256" key="7">
    <source>
        <dbReference type="ARBA" id="ARBA00022741"/>
    </source>
</evidence>
<evidence type="ECO:0000256" key="10">
    <source>
        <dbReference type="ARBA" id="ARBA00022989"/>
    </source>
</evidence>
<dbReference type="InterPro" id="IPR013727">
    <property type="entry name" value="2CSK_N"/>
</dbReference>
<evidence type="ECO:0000256" key="3">
    <source>
        <dbReference type="ARBA" id="ARBA00012438"/>
    </source>
</evidence>
<dbReference type="Gene3D" id="3.30.565.10">
    <property type="entry name" value="Histidine kinase-like ATPase, C-terminal domain"/>
    <property type="match status" value="1"/>
</dbReference>
<dbReference type="SUPFAM" id="SSF47384">
    <property type="entry name" value="Homodimeric domain of signal transducing histidine kinase"/>
    <property type="match status" value="1"/>
</dbReference>
<comment type="subcellular location">
    <subcellularLocation>
        <location evidence="2">Membrane</location>
        <topology evidence="2">Multi-pass membrane protein</topology>
    </subcellularLocation>
</comment>
<evidence type="ECO:0000256" key="4">
    <source>
        <dbReference type="ARBA" id="ARBA00022553"/>
    </source>
</evidence>
<dbReference type="PANTHER" id="PTHR45436:SF14">
    <property type="entry name" value="SENSOR PROTEIN QSEC"/>
    <property type="match status" value="1"/>
</dbReference>
<evidence type="ECO:0000256" key="2">
    <source>
        <dbReference type="ARBA" id="ARBA00004141"/>
    </source>
</evidence>
<dbReference type="EMBL" id="QFWT01000001">
    <property type="protein sequence ID" value="PWI35389.1"/>
    <property type="molecule type" value="Genomic_DNA"/>
</dbReference>
<comment type="caution">
    <text evidence="14">The sequence shown here is derived from an EMBL/GenBank/DDBJ whole genome shotgun (WGS) entry which is preliminary data.</text>
</comment>
<dbReference type="Proteomes" id="UP000245362">
    <property type="component" value="Unassembled WGS sequence"/>
</dbReference>
<dbReference type="InterPro" id="IPR036890">
    <property type="entry name" value="HATPase_C_sf"/>
</dbReference>
<organism evidence="14 15">
    <name type="scientific">Vibrio albus</name>
    <dbReference type="NCBI Taxonomy" id="2200953"/>
    <lineage>
        <taxon>Bacteria</taxon>
        <taxon>Pseudomonadati</taxon>
        <taxon>Pseudomonadota</taxon>
        <taxon>Gammaproteobacteria</taxon>
        <taxon>Vibrionales</taxon>
        <taxon>Vibrionaceae</taxon>
        <taxon>Vibrio</taxon>
    </lineage>
</organism>
<keyword evidence="9" id="KW-0067">ATP-binding</keyword>
<dbReference type="PRINTS" id="PR00344">
    <property type="entry name" value="BCTRLSENSOR"/>
</dbReference>
<dbReference type="Pfam" id="PF00512">
    <property type="entry name" value="HisKA"/>
    <property type="match status" value="1"/>
</dbReference>
<dbReference type="InterPro" id="IPR050428">
    <property type="entry name" value="TCS_sensor_his_kinase"/>
</dbReference>
<protein>
    <recommendedName>
        <fullName evidence="3">histidine kinase</fullName>
        <ecNumber evidence="3">2.7.13.3</ecNumber>
    </recommendedName>
</protein>
<dbReference type="InterPro" id="IPR036097">
    <property type="entry name" value="HisK_dim/P_sf"/>
</dbReference>
<dbReference type="SMART" id="SM00387">
    <property type="entry name" value="HATPase_c"/>
    <property type="match status" value="1"/>
</dbReference>
<keyword evidence="12" id="KW-0472">Membrane</keyword>
<keyword evidence="7" id="KW-0547">Nucleotide-binding</keyword>
<evidence type="ECO:0000256" key="9">
    <source>
        <dbReference type="ARBA" id="ARBA00022840"/>
    </source>
</evidence>
<evidence type="ECO:0000259" key="13">
    <source>
        <dbReference type="PROSITE" id="PS50109"/>
    </source>
</evidence>